<dbReference type="PROSITE" id="PS50206">
    <property type="entry name" value="RHODANESE_3"/>
    <property type="match status" value="2"/>
</dbReference>
<keyword evidence="1" id="KW-0677">Repeat</keyword>
<name>U2E1X4_9EURY</name>
<evidence type="ECO:0000313" key="4">
    <source>
        <dbReference type="Proteomes" id="UP000003861"/>
    </source>
</evidence>
<dbReference type="STRING" id="1033806.HTIA_2527"/>
<dbReference type="InterPro" id="IPR001763">
    <property type="entry name" value="Rhodanese-like_dom"/>
</dbReference>
<proteinExistence type="predicted"/>
<feature type="domain" description="Rhodanese" evidence="2">
    <location>
        <begin position="174"/>
        <end position="289"/>
    </location>
</feature>
<dbReference type="Proteomes" id="UP000003861">
    <property type="component" value="Unassembled WGS sequence"/>
</dbReference>
<reference evidence="3 4" key="2">
    <citation type="journal article" date="2013" name="PLoS ONE">
        <title>INDIGO - INtegrated Data Warehouse of MIcrobial GenOmes with Examples from the Red Sea Extremophiles.</title>
        <authorList>
            <person name="Alam I."/>
            <person name="Antunes A."/>
            <person name="Kamau A.A."/>
            <person name="Ba Alawi W."/>
            <person name="Kalkatawi M."/>
            <person name="Stingl U."/>
            <person name="Bajic V.B."/>
        </authorList>
    </citation>
    <scope>NUCLEOTIDE SEQUENCE [LARGE SCALE GENOMIC DNA]</scope>
    <source>
        <strain evidence="3 4">SARL4B</strain>
    </source>
</reference>
<dbReference type="InterPro" id="IPR051126">
    <property type="entry name" value="Thiosulfate_sulfurtransferase"/>
</dbReference>
<evidence type="ECO:0000259" key="2">
    <source>
        <dbReference type="PROSITE" id="PS50206"/>
    </source>
</evidence>
<dbReference type="SUPFAM" id="SSF52821">
    <property type="entry name" value="Rhodanese/Cell cycle control phosphatase"/>
    <property type="match status" value="2"/>
</dbReference>
<accession>U2E1X4</accession>
<dbReference type="PANTHER" id="PTHR43855:SF1">
    <property type="entry name" value="THIOSULFATE SULFURTRANSFERASE"/>
    <property type="match status" value="1"/>
</dbReference>
<dbReference type="SMART" id="SM00450">
    <property type="entry name" value="RHOD"/>
    <property type="match status" value="2"/>
</dbReference>
<organism evidence="3 4">
    <name type="scientific">Halorhabdus tiamatea SARL4B</name>
    <dbReference type="NCBI Taxonomy" id="1033806"/>
    <lineage>
        <taxon>Archaea</taxon>
        <taxon>Methanobacteriati</taxon>
        <taxon>Methanobacteriota</taxon>
        <taxon>Stenosarchaea group</taxon>
        <taxon>Halobacteria</taxon>
        <taxon>Halobacteriales</taxon>
        <taxon>Haloarculaceae</taxon>
        <taxon>Halorhabdus</taxon>
    </lineage>
</organism>
<dbReference type="EC" id="2.8.1.1" evidence="3"/>
<dbReference type="EMBL" id="AFNT02000017">
    <property type="protein sequence ID" value="ERJ06313.1"/>
    <property type="molecule type" value="Genomic_DNA"/>
</dbReference>
<dbReference type="Gene3D" id="3.40.250.10">
    <property type="entry name" value="Rhodanese-like domain"/>
    <property type="match status" value="2"/>
</dbReference>
<dbReference type="eggNOG" id="arCOG02019">
    <property type="taxonomic scope" value="Archaea"/>
</dbReference>
<feature type="domain" description="Rhodanese" evidence="2">
    <location>
        <begin position="34"/>
        <end position="146"/>
    </location>
</feature>
<keyword evidence="3" id="KW-0808">Transferase</keyword>
<evidence type="ECO:0000313" key="3">
    <source>
        <dbReference type="EMBL" id="ERJ06313.1"/>
    </source>
</evidence>
<dbReference type="CDD" id="cd01448">
    <property type="entry name" value="TST_Repeat_1"/>
    <property type="match status" value="1"/>
</dbReference>
<protein>
    <submittedName>
        <fullName evidence="3">Putative thiosulfate sulfurtransferase protein</fullName>
        <ecNumber evidence="3">2.8.1.1</ecNumber>
    </submittedName>
</protein>
<dbReference type="GO" id="GO:0004792">
    <property type="term" value="F:thiosulfate-cyanide sulfurtransferase activity"/>
    <property type="evidence" value="ECO:0007669"/>
    <property type="project" value="UniProtKB-EC"/>
</dbReference>
<dbReference type="PANTHER" id="PTHR43855">
    <property type="entry name" value="THIOSULFATE SULFURTRANSFERASE"/>
    <property type="match status" value="1"/>
</dbReference>
<reference evidence="3 4" key="1">
    <citation type="journal article" date="2011" name="J. Bacteriol.">
        <title>Genome sequence of Halorhabdus tiamatea, the first archaeon isolated from a deep-sea anoxic brine lake.</title>
        <authorList>
            <person name="Antunes A."/>
            <person name="Alam I."/>
            <person name="Bajic V.B."/>
            <person name="Stingl U."/>
        </authorList>
    </citation>
    <scope>NUCLEOTIDE SEQUENCE [LARGE SCALE GENOMIC DNA]</scope>
    <source>
        <strain evidence="3 4">SARL4B</strain>
    </source>
</reference>
<dbReference type="InterPro" id="IPR036873">
    <property type="entry name" value="Rhodanese-like_dom_sf"/>
</dbReference>
<dbReference type="AlphaFoldDB" id="U2E1X4"/>
<dbReference type="Pfam" id="PF00581">
    <property type="entry name" value="Rhodanese"/>
    <property type="match status" value="2"/>
</dbReference>
<evidence type="ECO:0000256" key="1">
    <source>
        <dbReference type="ARBA" id="ARBA00022737"/>
    </source>
</evidence>
<sequence length="294" mass="32254">MYSDSICLWSRFEMTDARSIEPIVSTAWVADHRSEEDLVVVDARGPTAYENGHIPGAVNAPKWTWMDAEADLLLTLPDADDLFETLGSLGIAPDSRVVVVGSTGDTFDLADAANAADTLIYAGLDDVAILDGGHTKWVGEDRPTEEGAVVPTATEYAGELDQSMFVMKDEVTSRLADVTLLDTRSPEAYFGAMQEDFTDRPGHIPGASCLPAAWIWTDEGTFKSPDEFEALVEGLVGADRSQEMILYCGASPFSKSWRYVMQEVLGYENARVYNGAAQEWTQDPDAPLNRYCWE</sequence>
<gene>
    <name evidence="3" type="primary">tssA</name>
    <name evidence="3" type="ORF">HLRTI_001658</name>
</gene>
<comment type="caution">
    <text evidence="3">The sequence shown here is derived from an EMBL/GenBank/DDBJ whole genome shotgun (WGS) entry which is preliminary data.</text>
</comment>